<evidence type="ECO:0000256" key="11">
    <source>
        <dbReference type="HAMAP-Rule" id="MF_00042"/>
    </source>
</evidence>
<dbReference type="SUPFAM" id="SSF53098">
    <property type="entry name" value="Ribonuclease H-like"/>
    <property type="match status" value="1"/>
</dbReference>
<dbReference type="NCBIfam" id="NF001236">
    <property type="entry name" value="PRK00203.1"/>
    <property type="match status" value="1"/>
</dbReference>
<comment type="catalytic activity">
    <reaction evidence="1 11">
        <text>Endonucleolytic cleavage to 5'-phosphomonoester.</text>
        <dbReference type="EC" id="3.1.26.4"/>
    </reaction>
</comment>
<dbReference type="GO" id="GO:0000287">
    <property type="term" value="F:magnesium ion binding"/>
    <property type="evidence" value="ECO:0007669"/>
    <property type="project" value="UniProtKB-UniRule"/>
</dbReference>
<evidence type="ECO:0000313" key="14">
    <source>
        <dbReference type="Proteomes" id="UP000030826"/>
    </source>
</evidence>
<dbReference type="AlphaFoldDB" id="A0A0B1QAU5"/>
<dbReference type="InterPro" id="IPR022892">
    <property type="entry name" value="RNaseHI"/>
</dbReference>
<gene>
    <name evidence="11" type="primary">rnhA</name>
    <name evidence="13" type="ORF">LA66_05295</name>
</gene>
<keyword evidence="7 11" id="KW-0479">Metal-binding</keyword>
<dbReference type="InterPro" id="IPR050092">
    <property type="entry name" value="RNase_H"/>
</dbReference>
<dbReference type="OrthoDB" id="7845843at2"/>
<evidence type="ECO:0000256" key="1">
    <source>
        <dbReference type="ARBA" id="ARBA00000077"/>
    </source>
</evidence>
<dbReference type="PANTHER" id="PTHR10642:SF26">
    <property type="entry name" value="RIBONUCLEASE H1"/>
    <property type="match status" value="1"/>
</dbReference>
<reference evidence="13 14" key="1">
    <citation type="submission" date="2014-09" db="EMBL/GenBank/DDBJ databases">
        <title>Isolation and characterization of Aurantimonas altamirensis ON-56566 from clinical sample following a dog bite.</title>
        <authorList>
            <person name="Eshaghi A."/>
            <person name="Li A."/>
            <person name="Shahinas D."/>
            <person name="Bahn P."/>
            <person name="Kus J.V."/>
            <person name="Patel S.N."/>
        </authorList>
    </citation>
    <scope>NUCLEOTIDE SEQUENCE [LARGE SCALE GENOMIC DNA]</scope>
    <source>
        <strain evidence="13 14">ON-56566</strain>
    </source>
</reference>
<evidence type="ECO:0000256" key="8">
    <source>
        <dbReference type="ARBA" id="ARBA00022759"/>
    </source>
</evidence>
<evidence type="ECO:0000313" key="13">
    <source>
        <dbReference type="EMBL" id="KHJ56032.1"/>
    </source>
</evidence>
<dbReference type="FunFam" id="3.30.420.10:FF:000089">
    <property type="entry name" value="Ribonuclease H"/>
    <property type="match status" value="1"/>
</dbReference>
<dbReference type="HAMAP" id="MF_00042">
    <property type="entry name" value="RNase_H"/>
    <property type="match status" value="1"/>
</dbReference>
<evidence type="ECO:0000256" key="2">
    <source>
        <dbReference type="ARBA" id="ARBA00004065"/>
    </source>
</evidence>
<evidence type="ECO:0000256" key="9">
    <source>
        <dbReference type="ARBA" id="ARBA00022801"/>
    </source>
</evidence>
<evidence type="ECO:0000256" key="4">
    <source>
        <dbReference type="ARBA" id="ARBA00011245"/>
    </source>
</evidence>
<feature type="binding site" evidence="11">
    <location>
        <position position="134"/>
    </location>
    <ligand>
        <name>Mg(2+)</name>
        <dbReference type="ChEBI" id="CHEBI:18420"/>
        <label>2</label>
    </ligand>
</feature>
<evidence type="ECO:0000256" key="10">
    <source>
        <dbReference type="ARBA" id="ARBA00022842"/>
    </source>
</evidence>
<comment type="caution">
    <text evidence="13">The sequence shown here is derived from an EMBL/GenBank/DDBJ whole genome shotgun (WGS) entry which is preliminary data.</text>
</comment>
<sequence length="154" mass="17170">MTKRVEIYTDGACSGNPGPGGWGAILLYGDARKELKGGETPTTNNRMELMAAIKALEALTRPSVVDLHSDSQYLRDGISKWIHGWKRNGWKTADKKPVKNAELWQELDAQRLRHDVTFHWVKGHAGHELNERADELAREGMAPFKGRAVPAQSV</sequence>
<dbReference type="Proteomes" id="UP000030826">
    <property type="component" value="Unassembled WGS sequence"/>
</dbReference>
<dbReference type="PANTHER" id="PTHR10642">
    <property type="entry name" value="RIBONUCLEASE H1"/>
    <property type="match status" value="1"/>
</dbReference>
<feature type="domain" description="RNase H type-1" evidence="12">
    <location>
        <begin position="1"/>
        <end position="142"/>
    </location>
</feature>
<dbReference type="GO" id="GO:0004523">
    <property type="term" value="F:RNA-DNA hybrid ribonuclease activity"/>
    <property type="evidence" value="ECO:0007669"/>
    <property type="project" value="UniProtKB-UniRule"/>
</dbReference>
<evidence type="ECO:0000256" key="5">
    <source>
        <dbReference type="ARBA" id="ARBA00012180"/>
    </source>
</evidence>
<proteinExistence type="inferred from homology"/>
<dbReference type="EC" id="3.1.26.4" evidence="5 11"/>
<feature type="binding site" evidence="11">
    <location>
        <position position="48"/>
    </location>
    <ligand>
        <name>Mg(2+)</name>
        <dbReference type="ChEBI" id="CHEBI:18420"/>
        <label>1</label>
    </ligand>
</feature>
<evidence type="ECO:0000259" key="12">
    <source>
        <dbReference type="PROSITE" id="PS50879"/>
    </source>
</evidence>
<accession>A0A0B1QAU5</accession>
<dbReference type="InterPro" id="IPR036397">
    <property type="entry name" value="RNaseH_sf"/>
</dbReference>
<dbReference type="CDD" id="cd09278">
    <property type="entry name" value="RNase_HI_prokaryote_like"/>
    <property type="match status" value="1"/>
</dbReference>
<dbReference type="GO" id="GO:0043137">
    <property type="term" value="P:DNA replication, removal of RNA primer"/>
    <property type="evidence" value="ECO:0007669"/>
    <property type="project" value="TreeGrafter"/>
</dbReference>
<keyword evidence="9 11" id="KW-0378">Hydrolase</keyword>
<keyword evidence="6 11" id="KW-0540">Nuclease</keyword>
<comment type="function">
    <text evidence="2 11">Endonuclease that specifically degrades the RNA of RNA-DNA hybrids.</text>
</comment>
<dbReference type="Pfam" id="PF00075">
    <property type="entry name" value="RNase_H"/>
    <property type="match status" value="1"/>
</dbReference>
<keyword evidence="11" id="KW-0963">Cytoplasm</keyword>
<comment type="similarity">
    <text evidence="3 11">Belongs to the RNase H family.</text>
</comment>
<name>A0A0B1QAU5_9HYPH</name>
<dbReference type="STRING" id="370622.LA66_05295"/>
<feature type="binding site" evidence="11">
    <location>
        <position position="70"/>
    </location>
    <ligand>
        <name>Mg(2+)</name>
        <dbReference type="ChEBI" id="CHEBI:18420"/>
        <label>1</label>
    </ligand>
</feature>
<evidence type="ECO:0000256" key="3">
    <source>
        <dbReference type="ARBA" id="ARBA00005300"/>
    </source>
</evidence>
<feature type="binding site" evidence="11">
    <location>
        <position position="10"/>
    </location>
    <ligand>
        <name>Mg(2+)</name>
        <dbReference type="ChEBI" id="CHEBI:18420"/>
        <label>1</label>
    </ligand>
</feature>
<keyword evidence="8 11" id="KW-0255">Endonuclease</keyword>
<dbReference type="InterPro" id="IPR002156">
    <property type="entry name" value="RNaseH_domain"/>
</dbReference>
<keyword evidence="10 11" id="KW-0460">Magnesium</keyword>
<dbReference type="RefSeq" id="WP_039189321.1">
    <property type="nucleotide sequence ID" value="NZ_JAQRFV010000001.1"/>
</dbReference>
<comment type="subunit">
    <text evidence="4 11">Monomer.</text>
</comment>
<feature type="binding site" evidence="11">
    <location>
        <position position="10"/>
    </location>
    <ligand>
        <name>Mg(2+)</name>
        <dbReference type="ChEBI" id="CHEBI:18420"/>
        <label>2</label>
    </ligand>
</feature>
<comment type="subcellular location">
    <subcellularLocation>
        <location evidence="11">Cytoplasm</location>
    </subcellularLocation>
</comment>
<evidence type="ECO:0000256" key="7">
    <source>
        <dbReference type="ARBA" id="ARBA00022723"/>
    </source>
</evidence>
<dbReference type="PROSITE" id="PS50879">
    <property type="entry name" value="RNASE_H_1"/>
    <property type="match status" value="1"/>
</dbReference>
<evidence type="ECO:0000256" key="6">
    <source>
        <dbReference type="ARBA" id="ARBA00022722"/>
    </source>
</evidence>
<dbReference type="EMBL" id="JRFJ01000001">
    <property type="protein sequence ID" value="KHJ56032.1"/>
    <property type="molecule type" value="Genomic_DNA"/>
</dbReference>
<dbReference type="InterPro" id="IPR012337">
    <property type="entry name" value="RNaseH-like_sf"/>
</dbReference>
<comment type="cofactor">
    <cofactor evidence="11">
        <name>Mg(2+)</name>
        <dbReference type="ChEBI" id="CHEBI:18420"/>
    </cofactor>
    <text evidence="11">Binds 1 Mg(2+) ion per subunit. May bind a second metal ion at a regulatory site, or after substrate binding.</text>
</comment>
<dbReference type="GO" id="GO:0003676">
    <property type="term" value="F:nucleic acid binding"/>
    <property type="evidence" value="ECO:0007669"/>
    <property type="project" value="InterPro"/>
</dbReference>
<protein>
    <recommendedName>
        <fullName evidence="5 11">Ribonuclease H</fullName>
        <shortName evidence="11">RNase H</shortName>
        <ecNumber evidence="5 11">3.1.26.4</ecNumber>
    </recommendedName>
</protein>
<dbReference type="GO" id="GO:0005737">
    <property type="term" value="C:cytoplasm"/>
    <property type="evidence" value="ECO:0007669"/>
    <property type="project" value="UniProtKB-SubCell"/>
</dbReference>
<organism evidence="13 14">
    <name type="scientific">Aureimonas altamirensis</name>
    <dbReference type="NCBI Taxonomy" id="370622"/>
    <lineage>
        <taxon>Bacteria</taxon>
        <taxon>Pseudomonadati</taxon>
        <taxon>Pseudomonadota</taxon>
        <taxon>Alphaproteobacteria</taxon>
        <taxon>Hyphomicrobiales</taxon>
        <taxon>Aurantimonadaceae</taxon>
        <taxon>Aureimonas</taxon>
    </lineage>
</organism>
<dbReference type="Gene3D" id="3.30.420.10">
    <property type="entry name" value="Ribonuclease H-like superfamily/Ribonuclease H"/>
    <property type="match status" value="1"/>
</dbReference>